<dbReference type="EMBL" id="MGAG01000020">
    <property type="protein sequence ID" value="OGK40679.1"/>
    <property type="molecule type" value="Genomic_DNA"/>
</dbReference>
<feature type="transmembrane region" description="Helical" evidence="1">
    <location>
        <begin position="146"/>
        <end position="164"/>
    </location>
</feature>
<organism evidence="3 4">
    <name type="scientific">Candidatus Roizmanbacteria bacterium RIFCSPLOWO2_01_FULL_37_12</name>
    <dbReference type="NCBI Taxonomy" id="1802056"/>
    <lineage>
        <taxon>Bacteria</taxon>
        <taxon>Candidatus Roizmaniibacteriota</taxon>
    </lineage>
</organism>
<keyword evidence="1" id="KW-0812">Transmembrane</keyword>
<evidence type="ECO:0000256" key="1">
    <source>
        <dbReference type="SAM" id="Phobius"/>
    </source>
</evidence>
<evidence type="ECO:0000313" key="3">
    <source>
        <dbReference type="EMBL" id="OGK40679.1"/>
    </source>
</evidence>
<protein>
    <recommendedName>
        <fullName evidence="2">Glycosyl hydrolase family 98 putative carbohydrate-binding module domain-containing protein</fullName>
    </recommendedName>
</protein>
<dbReference type="SMART" id="SM00776">
    <property type="entry name" value="NPCBM"/>
    <property type="match status" value="1"/>
</dbReference>
<dbReference type="SUPFAM" id="SSF49785">
    <property type="entry name" value="Galactose-binding domain-like"/>
    <property type="match status" value="1"/>
</dbReference>
<feature type="transmembrane region" description="Helical" evidence="1">
    <location>
        <begin position="471"/>
        <end position="488"/>
    </location>
</feature>
<feature type="transmembrane region" description="Helical" evidence="1">
    <location>
        <begin position="444"/>
        <end position="464"/>
    </location>
</feature>
<feature type="transmembrane region" description="Helical" evidence="1">
    <location>
        <begin position="197"/>
        <end position="219"/>
    </location>
</feature>
<evidence type="ECO:0000313" key="4">
    <source>
        <dbReference type="Proteomes" id="UP000177698"/>
    </source>
</evidence>
<name>A0A1F7IBE6_9BACT</name>
<accession>A0A1F7IBE6</accession>
<feature type="transmembrane region" description="Helical" evidence="1">
    <location>
        <begin position="258"/>
        <end position="283"/>
    </location>
</feature>
<dbReference type="InterPro" id="IPR008979">
    <property type="entry name" value="Galactose-bd-like_sf"/>
</dbReference>
<gene>
    <name evidence="3" type="ORF">A2954_00070</name>
</gene>
<dbReference type="InterPro" id="IPR013222">
    <property type="entry name" value="Glyco_hyd_98_carb-bd"/>
</dbReference>
<keyword evidence="1" id="KW-0472">Membrane</keyword>
<feature type="transmembrane region" description="Helical" evidence="1">
    <location>
        <begin position="231"/>
        <end position="251"/>
    </location>
</feature>
<dbReference type="Pfam" id="PF08305">
    <property type="entry name" value="NPCBM"/>
    <property type="match status" value="1"/>
</dbReference>
<dbReference type="InterPro" id="IPR038637">
    <property type="entry name" value="NPCBM_sf"/>
</dbReference>
<sequence>MFYIFLGFGLLIRLLLIPIPGFKADVAFWKGWGLAVADKGILWLVNNTNYNYPPGFAYILWLINKVYALFKNPYNINEYWADNNVLYLFLIKIITIIADLVVVLVIIKIGRKIREAGKQKSDVTEIRKSEHQKYQSSVVNLPTSDLSLKLIQIFALFYFLNPAVIYDGTVWGQVDQLGLALLLVSSYLLLVNRPRWAAVALIVGCLMKFQNIIFLPLFFLFIFKKFSFREMISSFAIALLTFMIIVSPFIFSRQMEKLYWLLTINSDWFPWFSLNSFNFWWIASGLKGMQMNDKHLFIGIISAKQFGLYMFIFAYFISSITVFLSKKEELFKNFVLACSLAVFAFFHLLTQSHERYLFPLTGLLPILFLFYFNQNYISKIGSISNFQFLISKQISNFKFQINWILVIGYLIFSIFFFLNMYLSMGWNYPDQVIPRFTREETLGLSWWISIAQIILFGVFVWWYFRMGLIRHMRLIGLMGLLITGVLLLKNTNYLFGKPIFLTSLKPVGWRQDYLEPVYNKTVESARGVKYWNSLSVNYFYYDSGIGSHADSEITYHLGRKFSKFSTDFGIDTESDQNAKVYFSMIGDGKELFKSGVKGRFDKPRTISVDVAGVNYLALKITKAGETNFGAHADWLNPKLIK</sequence>
<feature type="transmembrane region" description="Helical" evidence="1">
    <location>
        <begin position="330"/>
        <end position="350"/>
    </location>
</feature>
<feature type="transmembrane region" description="Helical" evidence="1">
    <location>
        <begin position="85"/>
        <end position="107"/>
    </location>
</feature>
<evidence type="ECO:0000259" key="2">
    <source>
        <dbReference type="SMART" id="SM00776"/>
    </source>
</evidence>
<feature type="transmembrane region" description="Helical" evidence="1">
    <location>
        <begin position="401"/>
        <end position="424"/>
    </location>
</feature>
<feature type="transmembrane region" description="Helical" evidence="1">
    <location>
        <begin position="295"/>
        <end position="318"/>
    </location>
</feature>
<dbReference type="STRING" id="1802056.A2954_00070"/>
<feature type="transmembrane region" description="Helical" evidence="1">
    <location>
        <begin position="356"/>
        <end position="372"/>
    </location>
</feature>
<reference evidence="3 4" key="1">
    <citation type="journal article" date="2016" name="Nat. Commun.">
        <title>Thousands of microbial genomes shed light on interconnected biogeochemical processes in an aquifer system.</title>
        <authorList>
            <person name="Anantharaman K."/>
            <person name="Brown C.T."/>
            <person name="Hug L.A."/>
            <person name="Sharon I."/>
            <person name="Castelle C.J."/>
            <person name="Probst A.J."/>
            <person name="Thomas B.C."/>
            <person name="Singh A."/>
            <person name="Wilkins M.J."/>
            <person name="Karaoz U."/>
            <person name="Brodie E.L."/>
            <person name="Williams K.H."/>
            <person name="Hubbard S.S."/>
            <person name="Banfield J.F."/>
        </authorList>
    </citation>
    <scope>NUCLEOTIDE SEQUENCE [LARGE SCALE GENOMIC DNA]</scope>
</reference>
<comment type="caution">
    <text evidence="3">The sequence shown here is derived from an EMBL/GenBank/DDBJ whole genome shotgun (WGS) entry which is preliminary data.</text>
</comment>
<dbReference type="Proteomes" id="UP000177698">
    <property type="component" value="Unassembled WGS sequence"/>
</dbReference>
<dbReference type="Gene3D" id="2.60.120.1060">
    <property type="entry name" value="NPCBM/NEW2 domain"/>
    <property type="match status" value="1"/>
</dbReference>
<feature type="domain" description="Glycosyl hydrolase family 98 putative carbohydrate-binding module" evidence="2">
    <location>
        <begin position="495"/>
        <end position="641"/>
    </location>
</feature>
<keyword evidence="1" id="KW-1133">Transmembrane helix</keyword>
<proteinExistence type="predicted"/>
<dbReference type="AlphaFoldDB" id="A0A1F7IBE6"/>
<feature type="transmembrane region" description="Helical" evidence="1">
    <location>
        <begin position="170"/>
        <end position="190"/>
    </location>
</feature>